<dbReference type="Proteomes" id="UP001052739">
    <property type="component" value="Unassembled WGS sequence"/>
</dbReference>
<evidence type="ECO:0000313" key="3">
    <source>
        <dbReference type="Proteomes" id="UP001052739"/>
    </source>
</evidence>
<accession>A0ABQ3PH06</accession>
<dbReference type="SUPFAM" id="SSF51679">
    <property type="entry name" value="Bacterial luciferase-like"/>
    <property type="match status" value="1"/>
</dbReference>
<evidence type="ECO:0000259" key="1">
    <source>
        <dbReference type="Pfam" id="PF00296"/>
    </source>
</evidence>
<dbReference type="Gene3D" id="3.20.20.30">
    <property type="entry name" value="Luciferase-like domain"/>
    <property type="match status" value="1"/>
</dbReference>
<dbReference type="InterPro" id="IPR036661">
    <property type="entry name" value="Luciferase-like_sf"/>
</dbReference>
<dbReference type="InterPro" id="IPR011251">
    <property type="entry name" value="Luciferase-like_dom"/>
</dbReference>
<dbReference type="EMBL" id="BNDW01000049">
    <property type="protein sequence ID" value="GHI24296.1"/>
    <property type="molecule type" value="Genomic_DNA"/>
</dbReference>
<keyword evidence="3" id="KW-1185">Reference proteome</keyword>
<name>A0ABQ3PH06_9ACTN</name>
<comment type="caution">
    <text evidence="2">The sequence shown here is derived from an EMBL/GenBank/DDBJ whole genome shotgun (WGS) entry which is preliminary data.</text>
</comment>
<dbReference type="Pfam" id="PF00296">
    <property type="entry name" value="Bac_luciferase"/>
    <property type="match status" value="1"/>
</dbReference>
<gene>
    <name evidence="2" type="ORF">Shyd_56670</name>
</gene>
<feature type="domain" description="Luciferase-like" evidence="1">
    <location>
        <begin position="3"/>
        <end position="71"/>
    </location>
</feature>
<reference evidence="2" key="1">
    <citation type="submission" date="2024-05" db="EMBL/GenBank/DDBJ databases">
        <title>Whole genome shotgun sequence of Streptomyces hydrogenans NBRC 13475.</title>
        <authorList>
            <person name="Komaki H."/>
            <person name="Tamura T."/>
        </authorList>
    </citation>
    <scope>NUCLEOTIDE SEQUENCE</scope>
    <source>
        <strain evidence="2">NBRC 13475</strain>
    </source>
</reference>
<sequence>MVDSLLMAISYHMPDPLPMLGALSHLTDRINLLLAYRPGLLSPTLFTQVVNTVSWMSDNRINLNIVAGISPRSRPTTAISWTTMHATNAPMNSWKSCMASGRTTAR</sequence>
<organism evidence="2 3">
    <name type="scientific">Streptomyces hydrogenans</name>
    <dbReference type="NCBI Taxonomy" id="1873719"/>
    <lineage>
        <taxon>Bacteria</taxon>
        <taxon>Bacillati</taxon>
        <taxon>Actinomycetota</taxon>
        <taxon>Actinomycetes</taxon>
        <taxon>Kitasatosporales</taxon>
        <taxon>Streptomycetaceae</taxon>
        <taxon>Streptomyces</taxon>
    </lineage>
</organism>
<protein>
    <recommendedName>
        <fullName evidence="1">Luciferase-like domain-containing protein</fullName>
    </recommendedName>
</protein>
<proteinExistence type="predicted"/>
<evidence type="ECO:0000313" key="2">
    <source>
        <dbReference type="EMBL" id="GHI24296.1"/>
    </source>
</evidence>